<protein>
    <recommendedName>
        <fullName evidence="2">VanZ-like domain-containing protein</fullName>
    </recommendedName>
</protein>
<proteinExistence type="predicted"/>
<accession>A0A0S4L297</accession>
<keyword evidence="1" id="KW-1133">Transmembrane helix</keyword>
<dbReference type="Proteomes" id="UP000198736">
    <property type="component" value="Unassembled WGS sequence"/>
</dbReference>
<feature type="transmembrane region" description="Helical" evidence="1">
    <location>
        <begin position="381"/>
        <end position="400"/>
    </location>
</feature>
<feature type="transmembrane region" description="Helical" evidence="1">
    <location>
        <begin position="86"/>
        <end position="106"/>
    </location>
</feature>
<dbReference type="InterPro" id="IPR013320">
    <property type="entry name" value="ConA-like_dom_sf"/>
</dbReference>
<evidence type="ECO:0000256" key="1">
    <source>
        <dbReference type="SAM" id="Phobius"/>
    </source>
</evidence>
<sequence>MTTHRGLRLLPLALAAIIFCTAVPIEFRGPVLWSNEFDIGDFVNNVLLYAPLGVALWRRSLLVGLAGAATLSTAIETLQIWHFERFGSAFDVLANILGTACGILLAERLAQSRRRTPDLFSINQRLAAFAILGVVMLLALWIVPVQPATLSNWNPDFELLLGNERTSDRPWRGTILELALVPAPLSDAEVYDLRDVSAPLVRSALLARGAYILPEPITLDGGEAKRLSPDVSRRFFHSATTRNGFTLIAKVMTANAHQHGPARLMSFSADQFNRNFDLGQEDARLVFRVRTFITGPNGMHPHVETLPVLVAQIPILVVATFDGAVSRVYVDGQARGRSNLAAAGCLIPVLCDTGVPIASALFGGLCAIAAIGILRPTSRGSAMILAILAGMLGTAPFYLVTESLPLGVGKLAIVLAGAITVGLGISEHHQPIESEG</sequence>
<evidence type="ECO:0000259" key="2">
    <source>
        <dbReference type="Pfam" id="PF04892"/>
    </source>
</evidence>
<dbReference type="AlphaFoldDB" id="A0A0S4L297"/>
<dbReference type="Pfam" id="PF04892">
    <property type="entry name" value="VanZ"/>
    <property type="match status" value="1"/>
</dbReference>
<dbReference type="SUPFAM" id="SSF49899">
    <property type="entry name" value="Concanavalin A-like lectins/glucanases"/>
    <property type="match status" value="1"/>
</dbReference>
<feature type="transmembrane region" description="Helical" evidence="1">
    <location>
        <begin position="355"/>
        <end position="374"/>
    </location>
</feature>
<dbReference type="EMBL" id="CZPZ01000001">
    <property type="protein sequence ID" value="CUS31719.1"/>
    <property type="molecule type" value="Genomic_DNA"/>
</dbReference>
<feature type="transmembrane region" description="Helical" evidence="1">
    <location>
        <begin position="126"/>
        <end position="143"/>
    </location>
</feature>
<dbReference type="InterPro" id="IPR006976">
    <property type="entry name" value="VanZ-like"/>
</dbReference>
<dbReference type="RefSeq" id="WP_175304312.1">
    <property type="nucleotide sequence ID" value="NZ_CZPZ01000001.1"/>
</dbReference>
<reference evidence="4" key="1">
    <citation type="submission" date="2015-10" db="EMBL/GenBank/DDBJ databases">
        <authorList>
            <person name="Luecker S."/>
            <person name="Luecker S."/>
        </authorList>
    </citation>
    <scope>NUCLEOTIDE SEQUENCE [LARGE SCALE GENOMIC DNA]</scope>
</reference>
<organism evidence="3 4">
    <name type="scientific">Candidatus Nitrospira nitrificans</name>
    <dbReference type="NCBI Taxonomy" id="1742973"/>
    <lineage>
        <taxon>Bacteria</taxon>
        <taxon>Pseudomonadati</taxon>
        <taxon>Nitrospirota</taxon>
        <taxon>Nitrospiria</taxon>
        <taxon>Nitrospirales</taxon>
        <taxon>Nitrospiraceae</taxon>
        <taxon>Nitrospira</taxon>
    </lineage>
</organism>
<feature type="domain" description="VanZ-like" evidence="2">
    <location>
        <begin position="36"/>
        <end position="106"/>
    </location>
</feature>
<keyword evidence="1" id="KW-0472">Membrane</keyword>
<evidence type="ECO:0000313" key="3">
    <source>
        <dbReference type="EMBL" id="CUS31719.1"/>
    </source>
</evidence>
<gene>
    <name evidence="3" type="ORF">COMA2_10255</name>
</gene>
<dbReference type="STRING" id="1742973.COMA2_10255"/>
<name>A0A0S4L297_9BACT</name>
<keyword evidence="4" id="KW-1185">Reference proteome</keyword>
<evidence type="ECO:0000313" key="4">
    <source>
        <dbReference type="Proteomes" id="UP000198736"/>
    </source>
</evidence>
<keyword evidence="1" id="KW-0812">Transmembrane</keyword>
<feature type="transmembrane region" description="Helical" evidence="1">
    <location>
        <begin position="406"/>
        <end position="425"/>
    </location>
</feature>